<evidence type="ECO:0000313" key="2">
    <source>
        <dbReference type="EMBL" id="KAB1441279.1"/>
    </source>
</evidence>
<comment type="caution">
    <text evidence="2">The sequence shown here is derived from an EMBL/GenBank/DDBJ whole genome shotgun (WGS) entry which is preliminary data.</text>
</comment>
<protein>
    <recommendedName>
        <fullName evidence="1">HEPN AbiU2-like domain-containing protein</fullName>
    </recommendedName>
</protein>
<gene>
    <name evidence="2" type="ORF">F8A88_09995</name>
</gene>
<feature type="domain" description="HEPN AbiU2-like" evidence="1">
    <location>
        <begin position="47"/>
        <end position="220"/>
    </location>
</feature>
<accession>A0A6N6N097</accession>
<dbReference type="EMBL" id="WAIE01000004">
    <property type="protein sequence ID" value="KAB1441279.1"/>
    <property type="molecule type" value="Genomic_DNA"/>
</dbReference>
<dbReference type="Proteomes" id="UP000438699">
    <property type="component" value="Unassembled WGS sequence"/>
</dbReference>
<dbReference type="AlphaFoldDB" id="A0A6N6N097"/>
<dbReference type="Pfam" id="PF18734">
    <property type="entry name" value="HEPN_AbiU2"/>
    <property type="match status" value="1"/>
</dbReference>
<sequence length="277" mass="31664">MTATNNPAQIRDKIDSMLSDGPLTDIFRYEESRAIFLTISDNAKKINEAKHGNFFGSVQNFAIHTMYMSICKMFDFFKSYETRSFPKIIDTIKSHAKTLPISVEHIIHMKQLNGQCPETVITKNKNSIKAEKKWIGIPSEPEPNPEVLIKLVEDIEQGMPGKEKVKNLDDKINKIKYIRDKIIAHNENVTNASGVPLEDMDEIIDWCKAALELLGRAFIPGNHYYNSDDQYIHTNNAETPSRNLKRILHELKIIEHPLFSLSPPRHKKAARDILAGR</sequence>
<organism evidence="2 3">
    <name type="scientific">Pseudodesulfovibrio senegalensis</name>
    <dbReference type="NCBI Taxonomy" id="1721087"/>
    <lineage>
        <taxon>Bacteria</taxon>
        <taxon>Pseudomonadati</taxon>
        <taxon>Thermodesulfobacteriota</taxon>
        <taxon>Desulfovibrionia</taxon>
        <taxon>Desulfovibrionales</taxon>
        <taxon>Desulfovibrionaceae</taxon>
    </lineage>
</organism>
<keyword evidence="3" id="KW-1185">Reference proteome</keyword>
<name>A0A6N6N097_9BACT</name>
<evidence type="ECO:0000313" key="3">
    <source>
        <dbReference type="Proteomes" id="UP000438699"/>
    </source>
</evidence>
<dbReference type="RefSeq" id="WP_151151022.1">
    <property type="nucleotide sequence ID" value="NZ_WAIE01000004.1"/>
</dbReference>
<proteinExistence type="predicted"/>
<dbReference type="InterPro" id="IPR040704">
    <property type="entry name" value="HEPN_AbiU2"/>
</dbReference>
<evidence type="ECO:0000259" key="1">
    <source>
        <dbReference type="Pfam" id="PF18734"/>
    </source>
</evidence>
<reference evidence="2 3" key="1">
    <citation type="journal article" date="2017" name="Int. J. Syst. Evol. Microbiol.">
        <title>Desulfovibrio senegalensis sp. nov., a mesophilic sulfate reducer isolated from marine sediment.</title>
        <authorList>
            <person name="Thioye A."/>
            <person name="Gam Z.B.A."/>
            <person name="Mbengue M."/>
            <person name="Cayol J.L."/>
            <person name="Joseph-Bartoli M."/>
            <person name="Toure-Kane C."/>
            <person name="Labat M."/>
        </authorList>
    </citation>
    <scope>NUCLEOTIDE SEQUENCE [LARGE SCALE GENOMIC DNA]</scope>
    <source>
        <strain evidence="2 3">DSM 101509</strain>
    </source>
</reference>